<dbReference type="PRINTS" id="PR00344">
    <property type="entry name" value="BCTRLSENSOR"/>
</dbReference>
<sequence length="315" mass="34948">MDELQAYKMALERERKLRNAAEHLLEEKSRELYDSLRELEASHQALEQNRRQLVQAEKMASLGIMSAGVAHEINNPVSFITANFNVLSQNMSALSQCFEQLREKIECSDDINIIRQLLQQLMQQYEVHYLLEDNQDLIPETQVGLQRVAQIVADLRTFSRSDDQPAEALNVNDCVRGAVSIMQSQLDVLVDVQVSYQPLPDITGFAGKLTQVFVNLISNALHATAADGRIAITTARQGEGIAVQVSDTGHGIDEQHLDQLFTPFFTTKPVGEGTGLGLSISYGLIQEHGGDIKVDSTPGEGTCFTVWLPLQRQTA</sequence>
<dbReference type="PROSITE" id="PS50109">
    <property type="entry name" value="HIS_KIN"/>
    <property type="match status" value="1"/>
</dbReference>
<dbReference type="EMBL" id="CP022530">
    <property type="protein sequence ID" value="ASP39275.1"/>
    <property type="molecule type" value="Genomic_DNA"/>
</dbReference>
<dbReference type="InterPro" id="IPR003594">
    <property type="entry name" value="HATPase_dom"/>
</dbReference>
<dbReference type="Pfam" id="PF02518">
    <property type="entry name" value="HATPase_c"/>
    <property type="match status" value="1"/>
</dbReference>
<proteinExistence type="predicted"/>
<organism evidence="5 6">
    <name type="scientific">Bacterioplanes sanyensis</name>
    <dbReference type="NCBI Taxonomy" id="1249553"/>
    <lineage>
        <taxon>Bacteria</taxon>
        <taxon>Pseudomonadati</taxon>
        <taxon>Pseudomonadota</taxon>
        <taxon>Gammaproteobacteria</taxon>
        <taxon>Oceanospirillales</taxon>
        <taxon>Oceanospirillaceae</taxon>
        <taxon>Bacterioplanes</taxon>
    </lineage>
</organism>
<keyword evidence="3" id="KW-0175">Coiled coil</keyword>
<evidence type="ECO:0000256" key="1">
    <source>
        <dbReference type="ARBA" id="ARBA00000085"/>
    </source>
</evidence>
<evidence type="ECO:0000256" key="2">
    <source>
        <dbReference type="ARBA" id="ARBA00012438"/>
    </source>
</evidence>
<dbReference type="PANTHER" id="PTHR43065:SF50">
    <property type="entry name" value="HISTIDINE KINASE"/>
    <property type="match status" value="1"/>
</dbReference>
<evidence type="ECO:0000313" key="6">
    <source>
        <dbReference type="Proteomes" id="UP000202440"/>
    </source>
</evidence>
<dbReference type="SUPFAM" id="SSF55874">
    <property type="entry name" value="ATPase domain of HSP90 chaperone/DNA topoisomerase II/histidine kinase"/>
    <property type="match status" value="1"/>
</dbReference>
<dbReference type="InterPro" id="IPR036890">
    <property type="entry name" value="HATPase_C_sf"/>
</dbReference>
<dbReference type="SMART" id="SM00387">
    <property type="entry name" value="HATPase_c"/>
    <property type="match status" value="1"/>
</dbReference>
<feature type="domain" description="Histidine kinase" evidence="4">
    <location>
        <begin position="68"/>
        <end position="312"/>
    </location>
</feature>
<reference evidence="5 6" key="1">
    <citation type="submission" date="2017-07" db="EMBL/GenBank/DDBJ databases">
        <title>Annotated genome sequence of Bacterioplanes sanyensis isolated from Red Sea.</title>
        <authorList>
            <person name="Rehman Z.U."/>
        </authorList>
    </citation>
    <scope>NUCLEOTIDE SEQUENCE [LARGE SCALE GENOMIC DNA]</scope>
    <source>
        <strain evidence="5 6">NV9</strain>
    </source>
</reference>
<evidence type="ECO:0000259" key="4">
    <source>
        <dbReference type="PROSITE" id="PS50109"/>
    </source>
</evidence>
<dbReference type="EC" id="2.7.13.3" evidence="2"/>
<dbReference type="Gene3D" id="1.10.287.130">
    <property type="match status" value="1"/>
</dbReference>
<keyword evidence="6" id="KW-1185">Reference proteome</keyword>
<comment type="catalytic activity">
    <reaction evidence="1">
        <text>ATP + protein L-histidine = ADP + protein N-phospho-L-histidine.</text>
        <dbReference type="EC" id="2.7.13.3"/>
    </reaction>
</comment>
<dbReference type="PANTHER" id="PTHR43065">
    <property type="entry name" value="SENSOR HISTIDINE KINASE"/>
    <property type="match status" value="1"/>
</dbReference>
<dbReference type="Gene3D" id="3.30.565.10">
    <property type="entry name" value="Histidine kinase-like ATPase, C-terminal domain"/>
    <property type="match status" value="1"/>
</dbReference>
<name>A0A222FJQ1_9GAMM</name>
<dbReference type="AlphaFoldDB" id="A0A222FJQ1"/>
<evidence type="ECO:0000256" key="3">
    <source>
        <dbReference type="SAM" id="Coils"/>
    </source>
</evidence>
<dbReference type="GO" id="GO:0000155">
    <property type="term" value="F:phosphorelay sensor kinase activity"/>
    <property type="evidence" value="ECO:0007669"/>
    <property type="project" value="InterPro"/>
</dbReference>
<protein>
    <recommendedName>
        <fullName evidence="2">histidine kinase</fullName>
        <ecNumber evidence="2">2.7.13.3</ecNumber>
    </recommendedName>
</protein>
<dbReference type="RefSeq" id="WP_094060455.1">
    <property type="nucleotide sequence ID" value="NZ_CP022530.1"/>
</dbReference>
<dbReference type="OrthoDB" id="1931120at2"/>
<evidence type="ECO:0000313" key="5">
    <source>
        <dbReference type="EMBL" id="ASP39275.1"/>
    </source>
</evidence>
<dbReference type="SUPFAM" id="SSF47384">
    <property type="entry name" value="Homodimeric domain of signal transducing histidine kinase"/>
    <property type="match status" value="1"/>
</dbReference>
<dbReference type="InterPro" id="IPR004358">
    <property type="entry name" value="Sig_transdc_His_kin-like_C"/>
</dbReference>
<dbReference type="InterPro" id="IPR005467">
    <property type="entry name" value="His_kinase_dom"/>
</dbReference>
<dbReference type="InterPro" id="IPR036097">
    <property type="entry name" value="HisK_dim/P_sf"/>
</dbReference>
<feature type="coiled-coil region" evidence="3">
    <location>
        <begin position="7"/>
        <end position="59"/>
    </location>
</feature>
<accession>A0A222FJQ1</accession>
<dbReference type="KEGG" id="bsan:CHH28_11570"/>
<gene>
    <name evidence="5" type="ORF">CHH28_11570</name>
</gene>
<dbReference type="Proteomes" id="UP000202440">
    <property type="component" value="Chromosome"/>
</dbReference>